<dbReference type="EMBL" id="LT671821">
    <property type="protein sequence ID" value="SHO75920.1"/>
    <property type="molecule type" value="Genomic_DNA"/>
</dbReference>
<keyword evidence="3" id="KW-1185">Reference proteome</keyword>
<dbReference type="OMA" id="WIHAPES"/>
<name>A0A1M8A0F0_MALS4</name>
<dbReference type="OrthoDB" id="3335672at2759"/>
<feature type="region of interest" description="Disordered" evidence="1">
    <location>
        <begin position="168"/>
        <end position="194"/>
    </location>
</feature>
<sequence length="375" mass="41687">MSRHATAWDMAALRMSSLYANDMLPETSRVAMVKSVHGVRHLPLALGRAAEVGLPVDEAPEPRRTRRDTLDLAPMSMVLRSDTQAPLSPSAVHDGVSYATAQLRRQRRVVGGSVERASPYWRARRSAGLLPGVRPDGPQRARLPVMRGEWERYQAAYLRMLSLSRKAKAPEPAASEDESDSDGATPPGEHRRQLVNMVNEVLPRLAEWDEADERQLREGRFGWLYAAPCDARVPRSTLLQALHYYVARFYDTHGLLRPVAASAATTDATPDECERARDESAQPMPEMEPGSPLWTYWAHHSLGWARTMAWRMDASALVALGTLVEALVEELVPRAAPVAARPVASRRRDAEALCEARRAQAPAQRGISRYWAHAT</sequence>
<dbReference type="VEuPathDB" id="FungiDB:MSYG_0254"/>
<proteinExistence type="predicted"/>
<evidence type="ECO:0000256" key="1">
    <source>
        <dbReference type="SAM" id="MobiDB-lite"/>
    </source>
</evidence>
<evidence type="ECO:0000313" key="2">
    <source>
        <dbReference type="EMBL" id="SHO75920.1"/>
    </source>
</evidence>
<gene>
    <name evidence="2" type="ORF">MSYG_0254</name>
</gene>
<accession>A0A1M8A0F0</accession>
<dbReference type="AlphaFoldDB" id="A0A1M8A0F0"/>
<evidence type="ECO:0000313" key="3">
    <source>
        <dbReference type="Proteomes" id="UP000186303"/>
    </source>
</evidence>
<protein>
    <submittedName>
        <fullName evidence="2">Uncharacterized protein</fullName>
    </submittedName>
</protein>
<dbReference type="Proteomes" id="UP000186303">
    <property type="component" value="Chromosome 1"/>
</dbReference>
<feature type="region of interest" description="Disordered" evidence="1">
    <location>
        <begin position="262"/>
        <end position="286"/>
    </location>
</feature>
<organism evidence="2 3">
    <name type="scientific">Malassezia sympodialis (strain ATCC 42132)</name>
    <name type="common">Atopic eczema-associated yeast</name>
    <dbReference type="NCBI Taxonomy" id="1230383"/>
    <lineage>
        <taxon>Eukaryota</taxon>
        <taxon>Fungi</taxon>
        <taxon>Dikarya</taxon>
        <taxon>Basidiomycota</taxon>
        <taxon>Ustilaginomycotina</taxon>
        <taxon>Malasseziomycetes</taxon>
        <taxon>Malasseziales</taxon>
        <taxon>Malasseziaceae</taxon>
        <taxon>Malassezia</taxon>
    </lineage>
</organism>
<reference evidence="3" key="1">
    <citation type="journal article" date="2017" name="Nucleic Acids Res.">
        <title>Proteogenomics produces comprehensive and highly accurate protein-coding gene annotation in a complete genome assembly of Malassezia sympodialis.</title>
        <authorList>
            <person name="Zhu Y."/>
            <person name="Engstroem P.G."/>
            <person name="Tellgren-Roth C."/>
            <person name="Baudo C.D."/>
            <person name="Kennell J.C."/>
            <person name="Sun S."/>
            <person name="Billmyre R.B."/>
            <person name="Schroeder M.S."/>
            <person name="Andersson A."/>
            <person name="Holm T."/>
            <person name="Sigurgeirsson B."/>
            <person name="Wu G."/>
            <person name="Sankaranarayanan S.R."/>
            <person name="Siddharthan R."/>
            <person name="Sanyal K."/>
            <person name="Lundeberg J."/>
            <person name="Nystedt B."/>
            <person name="Boekhout T."/>
            <person name="Dawson T.L. Jr."/>
            <person name="Heitman J."/>
            <person name="Scheynius A."/>
            <person name="Lehtioe J."/>
        </authorList>
    </citation>
    <scope>NUCLEOTIDE SEQUENCE [LARGE SCALE GENOMIC DNA]</scope>
    <source>
        <strain evidence="3">ATCC 42132</strain>
    </source>
</reference>